<protein>
    <submittedName>
        <fullName evidence="2">YkgG family uncharacterized protein</fullName>
    </submittedName>
</protein>
<reference evidence="2 3" key="1">
    <citation type="submission" date="2019-03" db="EMBL/GenBank/DDBJ databases">
        <title>Genomic Encyclopedia of Type Strains, Phase IV (KMG-IV): sequencing the most valuable type-strain genomes for metagenomic binning, comparative biology and taxonomic classification.</title>
        <authorList>
            <person name="Goeker M."/>
        </authorList>
    </citation>
    <scope>NUCLEOTIDE SEQUENCE [LARGE SCALE GENOMIC DNA]</scope>
    <source>
        <strain evidence="2 3">DSM 28559</strain>
    </source>
</reference>
<dbReference type="PANTHER" id="PTHR36179">
    <property type="entry name" value="LUD_DOM DOMAIN-CONTAINING PROTEIN"/>
    <property type="match status" value="1"/>
</dbReference>
<sequence>MNPKKKFYEAAAETLIKNLDKRGMEAYYVDNGEEALKMALRFVTPGSSVSWGGSMSINEIGLIPALKASDCVVLDRTVPKTDEEKKEFFSKVAVCDYYFMSTNALTMGGELVNIDGNGNRVASLIFGPSNVIVIAGMNKVTDNLEAAIARARNTAAPMNTIRLDKNTPCTQVGRCCNCMSADCICNQFVVTRRSAPAGRIKIILVGEELGY</sequence>
<evidence type="ECO:0000313" key="3">
    <source>
        <dbReference type="Proteomes" id="UP000295711"/>
    </source>
</evidence>
<dbReference type="Pfam" id="PF02589">
    <property type="entry name" value="LUD_dom"/>
    <property type="match status" value="1"/>
</dbReference>
<accession>A0A4R2LFN5</accession>
<name>A0A4R2LFN5_9FIRM</name>
<dbReference type="Proteomes" id="UP000295711">
    <property type="component" value="Unassembled WGS sequence"/>
</dbReference>
<dbReference type="PANTHER" id="PTHR36179:SF2">
    <property type="entry name" value="LUD DOMAIN-CONTAINING PROTEIN"/>
    <property type="match status" value="1"/>
</dbReference>
<dbReference type="InterPro" id="IPR009501">
    <property type="entry name" value="UCP020269"/>
</dbReference>
<dbReference type="RefSeq" id="WP_207669078.1">
    <property type="nucleotide sequence ID" value="NZ_JANKAQ010000007.1"/>
</dbReference>
<evidence type="ECO:0000259" key="1">
    <source>
        <dbReference type="Pfam" id="PF02589"/>
    </source>
</evidence>
<feature type="domain" description="LUD" evidence="1">
    <location>
        <begin position="13"/>
        <end position="205"/>
    </location>
</feature>
<organism evidence="2 3">
    <name type="scientific">Frisingicoccus caecimuris</name>
    <dbReference type="NCBI Taxonomy" id="1796636"/>
    <lineage>
        <taxon>Bacteria</taxon>
        <taxon>Bacillati</taxon>
        <taxon>Bacillota</taxon>
        <taxon>Clostridia</taxon>
        <taxon>Lachnospirales</taxon>
        <taxon>Lachnospiraceae</taxon>
        <taxon>Frisingicoccus</taxon>
    </lineage>
</organism>
<proteinExistence type="predicted"/>
<dbReference type="AlphaFoldDB" id="A0A4R2LFN5"/>
<gene>
    <name evidence="2" type="ORF">EV212_10526</name>
</gene>
<dbReference type="PIRSF" id="PIRSF020269">
    <property type="entry name" value="DUF1121"/>
    <property type="match status" value="1"/>
</dbReference>
<dbReference type="EMBL" id="SLXA01000005">
    <property type="protein sequence ID" value="TCO84764.1"/>
    <property type="molecule type" value="Genomic_DNA"/>
</dbReference>
<keyword evidence="3" id="KW-1185">Reference proteome</keyword>
<dbReference type="InterPro" id="IPR003741">
    <property type="entry name" value="LUD_dom"/>
</dbReference>
<comment type="caution">
    <text evidence="2">The sequence shown here is derived from an EMBL/GenBank/DDBJ whole genome shotgun (WGS) entry which is preliminary data.</text>
</comment>
<evidence type="ECO:0000313" key="2">
    <source>
        <dbReference type="EMBL" id="TCO84764.1"/>
    </source>
</evidence>